<dbReference type="GO" id="GO:0046872">
    <property type="term" value="F:metal ion binding"/>
    <property type="evidence" value="ECO:0007669"/>
    <property type="project" value="UniProtKB-KW"/>
</dbReference>
<dbReference type="Pfam" id="PF00752">
    <property type="entry name" value="XPG_N"/>
    <property type="match status" value="1"/>
</dbReference>
<dbReference type="GO" id="GO:0017108">
    <property type="term" value="F:5'-flap endonuclease activity"/>
    <property type="evidence" value="ECO:0007669"/>
    <property type="project" value="TreeGrafter"/>
</dbReference>
<dbReference type="SUPFAM" id="SSF88723">
    <property type="entry name" value="PIN domain-like"/>
    <property type="match status" value="1"/>
</dbReference>
<evidence type="ECO:0000259" key="5">
    <source>
        <dbReference type="SMART" id="SM00485"/>
    </source>
</evidence>
<dbReference type="SMART" id="SM00484">
    <property type="entry name" value="XPGI"/>
    <property type="match status" value="1"/>
</dbReference>
<feature type="domain" description="XPG-I" evidence="4">
    <location>
        <begin position="142"/>
        <end position="211"/>
    </location>
</feature>
<dbReference type="InterPro" id="IPR006085">
    <property type="entry name" value="XPG_DNA_repair_N"/>
</dbReference>
<accession>A0A6C0DBX3</accession>
<dbReference type="AlphaFoldDB" id="A0A6C0DBX3"/>
<sequence>MGIKNLNRFLRENCTKKSINKVHLKQFANKIIVIDTSIYIYRFLSDGALLENMSLLISIFKTYKITPIFVFDGKPPPEKKQLLIQRLMEKKEAEEKFLNIQSTIESVNEDEKTALLMEMDKLKRQFIRVTEDDIRKTKDLMDLHKITYFESLGEADELCACLTKSRKAWGCLSDDMDMFLYGCSYVLRNISLVHHTVLLYNTRKILKELEMTENEFCQIMVLSGTDYNIHSDTCLSETIKWFHEFKKYCFHKKFTMDFYEWLYKYTKYIRDYDNLLKTYEMFQLTNNKICNQLENIVIDKNNDVKQCQFEQGKIISVIQYV</sequence>
<keyword evidence="3" id="KW-0460">Magnesium</keyword>
<keyword evidence="2" id="KW-0378">Hydrolase</keyword>
<proteinExistence type="predicted"/>
<dbReference type="EMBL" id="MN739578">
    <property type="protein sequence ID" value="QHT13997.1"/>
    <property type="molecule type" value="Genomic_DNA"/>
</dbReference>
<dbReference type="InterPro" id="IPR006084">
    <property type="entry name" value="XPG/Rad2"/>
</dbReference>
<dbReference type="Pfam" id="PF00867">
    <property type="entry name" value="XPG_I"/>
    <property type="match status" value="1"/>
</dbReference>
<evidence type="ECO:0008006" key="7">
    <source>
        <dbReference type="Google" id="ProtNLM"/>
    </source>
</evidence>
<keyword evidence="1" id="KW-0479">Metal-binding</keyword>
<organism evidence="6">
    <name type="scientific">viral metagenome</name>
    <dbReference type="NCBI Taxonomy" id="1070528"/>
    <lineage>
        <taxon>unclassified sequences</taxon>
        <taxon>metagenomes</taxon>
        <taxon>organismal metagenomes</taxon>
    </lineage>
</organism>
<dbReference type="PANTHER" id="PTHR11081">
    <property type="entry name" value="FLAP ENDONUCLEASE FAMILY MEMBER"/>
    <property type="match status" value="1"/>
</dbReference>
<name>A0A6C0DBX3_9ZZZZ</name>
<reference evidence="6" key="1">
    <citation type="journal article" date="2020" name="Nature">
        <title>Giant virus diversity and host interactions through global metagenomics.</title>
        <authorList>
            <person name="Schulz F."/>
            <person name="Roux S."/>
            <person name="Paez-Espino D."/>
            <person name="Jungbluth S."/>
            <person name="Walsh D.A."/>
            <person name="Denef V.J."/>
            <person name="McMahon K.D."/>
            <person name="Konstantinidis K.T."/>
            <person name="Eloe-Fadrosh E.A."/>
            <person name="Kyrpides N.C."/>
            <person name="Woyke T."/>
        </authorList>
    </citation>
    <scope>NUCLEOTIDE SEQUENCE</scope>
    <source>
        <strain evidence="6">GVMAG-M-3300023174-134</strain>
    </source>
</reference>
<protein>
    <recommendedName>
        <fullName evidence="7">XPG N-terminal domain-containing protein</fullName>
    </recommendedName>
</protein>
<dbReference type="Gene3D" id="3.40.50.1010">
    <property type="entry name" value="5'-nuclease"/>
    <property type="match status" value="1"/>
</dbReference>
<dbReference type="SMART" id="SM00485">
    <property type="entry name" value="XPGN"/>
    <property type="match status" value="1"/>
</dbReference>
<evidence type="ECO:0000256" key="1">
    <source>
        <dbReference type="ARBA" id="ARBA00022723"/>
    </source>
</evidence>
<keyword evidence="2" id="KW-0540">Nuclease</keyword>
<dbReference type="PANTHER" id="PTHR11081:SF9">
    <property type="entry name" value="FLAP ENDONUCLEASE 1"/>
    <property type="match status" value="1"/>
</dbReference>
<dbReference type="PRINTS" id="PR00853">
    <property type="entry name" value="XPGRADSUPER"/>
</dbReference>
<evidence type="ECO:0000256" key="2">
    <source>
        <dbReference type="ARBA" id="ARBA00022759"/>
    </source>
</evidence>
<evidence type="ECO:0000256" key="3">
    <source>
        <dbReference type="ARBA" id="ARBA00022842"/>
    </source>
</evidence>
<evidence type="ECO:0000259" key="4">
    <source>
        <dbReference type="SMART" id="SM00484"/>
    </source>
</evidence>
<evidence type="ECO:0000313" key="6">
    <source>
        <dbReference type="EMBL" id="QHT13997.1"/>
    </source>
</evidence>
<dbReference type="InterPro" id="IPR006086">
    <property type="entry name" value="XPG-I_dom"/>
</dbReference>
<feature type="domain" description="XPG N-terminal" evidence="5">
    <location>
        <begin position="1"/>
        <end position="93"/>
    </location>
</feature>
<keyword evidence="2" id="KW-0255">Endonuclease</keyword>
<dbReference type="InterPro" id="IPR029060">
    <property type="entry name" value="PIN-like_dom_sf"/>
</dbReference>